<evidence type="ECO:0000313" key="2">
    <source>
        <dbReference type="EMBL" id="TDH18004.1"/>
    </source>
</evidence>
<dbReference type="RefSeq" id="WP_078335842.1">
    <property type="nucleotide sequence ID" value="NZ_MAFQ01000014.1"/>
</dbReference>
<sequence length="67" mass="7613">MNITELKPGTRVAHEDRSEPGSVEATGKAWTPNDLTGTAPDKGMVRVRWDDNLHLYWEYINELFPAD</sequence>
<evidence type="ECO:0008006" key="4">
    <source>
        <dbReference type="Google" id="ProtNLM"/>
    </source>
</evidence>
<dbReference type="AlphaFoldDB" id="A0A4R5P4P2"/>
<dbReference type="Proteomes" id="UP000295627">
    <property type="component" value="Unassembled WGS sequence"/>
</dbReference>
<comment type="caution">
    <text evidence="2">The sequence shown here is derived from an EMBL/GenBank/DDBJ whole genome shotgun (WGS) entry which is preliminary data.</text>
</comment>
<dbReference type="EMBL" id="RXLR01000024">
    <property type="protein sequence ID" value="TDH18004.1"/>
    <property type="molecule type" value="Genomic_DNA"/>
</dbReference>
<protein>
    <recommendedName>
        <fullName evidence="4">DUF4314 domain-containing protein</fullName>
    </recommendedName>
</protein>
<reference evidence="2 3" key="1">
    <citation type="journal article" date="2019" name="Sci. Rep.">
        <title>Extended insight into the Mycobacterium chelonae-abscessus complex through whole genome sequencing of Mycobacterium salmoniphilum outbreak and Mycobacterium salmoniphilum-like strains.</title>
        <authorList>
            <person name="Behra P.R.K."/>
            <person name="Das S."/>
            <person name="Pettersson B.M.F."/>
            <person name="Shirreff L."/>
            <person name="DuCote T."/>
            <person name="Jacobsson K.G."/>
            <person name="Ennis D.G."/>
            <person name="Kirsebom L.A."/>
        </authorList>
    </citation>
    <scope>NUCLEOTIDE SEQUENCE [LARGE SCALE GENOMIC DNA]</scope>
    <source>
        <strain evidence="2 3">DSM 45524</strain>
    </source>
</reference>
<feature type="region of interest" description="Disordered" evidence="1">
    <location>
        <begin position="1"/>
        <end position="37"/>
    </location>
</feature>
<evidence type="ECO:0000256" key="1">
    <source>
        <dbReference type="SAM" id="MobiDB-lite"/>
    </source>
</evidence>
<proteinExistence type="predicted"/>
<accession>A0A4R5P4P2</accession>
<evidence type="ECO:0000313" key="3">
    <source>
        <dbReference type="Proteomes" id="UP000295627"/>
    </source>
</evidence>
<name>A0A4R5P4P2_9MYCO</name>
<organism evidence="2 3">
    <name type="scientific">Mycobacteroides franklinii</name>
    <dbReference type="NCBI Taxonomy" id="948102"/>
    <lineage>
        <taxon>Bacteria</taxon>
        <taxon>Bacillati</taxon>
        <taxon>Actinomycetota</taxon>
        <taxon>Actinomycetes</taxon>
        <taxon>Mycobacteriales</taxon>
        <taxon>Mycobacteriaceae</taxon>
        <taxon>Mycobacteroides</taxon>
    </lineage>
</organism>
<gene>
    <name evidence="2" type="ORF">EJ571_25085</name>
</gene>